<feature type="compositionally biased region" description="Basic and acidic residues" evidence="1">
    <location>
        <begin position="19"/>
        <end position="51"/>
    </location>
</feature>
<dbReference type="AlphaFoldDB" id="A0A2L2TTS0"/>
<dbReference type="EMBL" id="LN649229">
    <property type="protein sequence ID" value="CEI67446.1"/>
    <property type="molecule type" value="Genomic_DNA"/>
</dbReference>
<proteinExistence type="predicted"/>
<protein>
    <submittedName>
        <fullName evidence="2">Uncharacterized protein</fullName>
    </submittedName>
</protein>
<accession>A0A2L2TTS0</accession>
<evidence type="ECO:0000313" key="2">
    <source>
        <dbReference type="EMBL" id="CEI67446.1"/>
    </source>
</evidence>
<dbReference type="Proteomes" id="UP000245910">
    <property type="component" value="Chromosome I"/>
</dbReference>
<keyword evidence="3" id="KW-1185">Reference proteome</keyword>
<feature type="region of interest" description="Disordered" evidence="1">
    <location>
        <begin position="1"/>
        <end position="51"/>
    </location>
</feature>
<name>A0A2L2TTS0_9HYPO</name>
<reference evidence="3" key="1">
    <citation type="submission" date="2014-10" db="EMBL/GenBank/DDBJ databases">
        <authorList>
            <person name="King R."/>
        </authorList>
    </citation>
    <scope>NUCLEOTIDE SEQUENCE [LARGE SCALE GENOMIC DNA]</scope>
    <source>
        <strain evidence="3">A3/5</strain>
    </source>
</reference>
<sequence length="189" mass="22004">MASNHSETDENGMQIPLQKDLKQDKRLNSREEDMTPEFREMPKGLRDADIDDKLENDEDAARFLTLMEGEHIRAHDWEPIRKVLQDESSSKLDLTMRVHELFSSLIGDIIKAGRPFWSSESPSEHFNYEAMSSAPYHVARMLGLFNAEDKRDALYVWSELKDQIPKEEHKIWHAIDIFSSAYRNPLEAD</sequence>
<evidence type="ECO:0000313" key="3">
    <source>
        <dbReference type="Proteomes" id="UP000245910"/>
    </source>
</evidence>
<organism evidence="2 3">
    <name type="scientific">Fusarium venenatum</name>
    <dbReference type="NCBI Taxonomy" id="56646"/>
    <lineage>
        <taxon>Eukaryota</taxon>
        <taxon>Fungi</taxon>
        <taxon>Dikarya</taxon>
        <taxon>Ascomycota</taxon>
        <taxon>Pezizomycotina</taxon>
        <taxon>Sordariomycetes</taxon>
        <taxon>Hypocreomycetidae</taxon>
        <taxon>Hypocreales</taxon>
        <taxon>Nectriaceae</taxon>
        <taxon>Fusarium</taxon>
    </lineage>
</organism>
<dbReference type="OrthoDB" id="5103752at2759"/>
<evidence type="ECO:0000256" key="1">
    <source>
        <dbReference type="SAM" id="MobiDB-lite"/>
    </source>
</evidence>